<dbReference type="AlphaFoldDB" id="A0AAV4XH37"/>
<feature type="region of interest" description="Disordered" evidence="1">
    <location>
        <begin position="1"/>
        <end position="43"/>
    </location>
</feature>
<accession>A0AAV4XH37</accession>
<comment type="caution">
    <text evidence="2">The sequence shown here is derived from an EMBL/GenBank/DDBJ whole genome shotgun (WGS) entry which is preliminary data.</text>
</comment>
<gene>
    <name evidence="2" type="ORF">CEXT_314331</name>
</gene>
<evidence type="ECO:0000256" key="1">
    <source>
        <dbReference type="SAM" id="MobiDB-lite"/>
    </source>
</evidence>
<feature type="compositionally biased region" description="Polar residues" evidence="1">
    <location>
        <begin position="25"/>
        <end position="39"/>
    </location>
</feature>
<evidence type="ECO:0000313" key="3">
    <source>
        <dbReference type="Proteomes" id="UP001054945"/>
    </source>
</evidence>
<keyword evidence="3" id="KW-1185">Reference proteome</keyword>
<reference evidence="2 3" key="1">
    <citation type="submission" date="2021-06" db="EMBL/GenBank/DDBJ databases">
        <title>Caerostris extrusa draft genome.</title>
        <authorList>
            <person name="Kono N."/>
            <person name="Arakawa K."/>
        </authorList>
    </citation>
    <scope>NUCLEOTIDE SEQUENCE [LARGE SCALE GENOMIC DNA]</scope>
</reference>
<dbReference type="EMBL" id="BPLR01000229">
    <property type="protein sequence ID" value="GIY93079.1"/>
    <property type="molecule type" value="Genomic_DNA"/>
</dbReference>
<proteinExistence type="predicted"/>
<dbReference type="Proteomes" id="UP001054945">
    <property type="component" value="Unassembled WGS sequence"/>
</dbReference>
<name>A0AAV4XH37_CAEEX</name>
<evidence type="ECO:0000313" key="2">
    <source>
        <dbReference type="EMBL" id="GIY93079.1"/>
    </source>
</evidence>
<organism evidence="2 3">
    <name type="scientific">Caerostris extrusa</name>
    <name type="common">Bark spider</name>
    <name type="synonym">Caerostris bankana</name>
    <dbReference type="NCBI Taxonomy" id="172846"/>
    <lineage>
        <taxon>Eukaryota</taxon>
        <taxon>Metazoa</taxon>
        <taxon>Ecdysozoa</taxon>
        <taxon>Arthropoda</taxon>
        <taxon>Chelicerata</taxon>
        <taxon>Arachnida</taxon>
        <taxon>Araneae</taxon>
        <taxon>Araneomorphae</taxon>
        <taxon>Entelegynae</taxon>
        <taxon>Araneoidea</taxon>
        <taxon>Araneidae</taxon>
        <taxon>Caerostris</taxon>
    </lineage>
</organism>
<protein>
    <submittedName>
        <fullName evidence="2">Uncharacterized protein</fullName>
    </submittedName>
</protein>
<sequence>MQQQMKTYEHPVRAMKSAKWKEDMNSPTPRTDGQGSSSSRHTHLSQDILLSTCYAPSSPSTPLGFC</sequence>